<feature type="transmembrane region" description="Helical" evidence="1">
    <location>
        <begin position="355"/>
        <end position="372"/>
    </location>
</feature>
<sequence length="519" mass="59275">MQTTDIYLLASSANKQQISGFQVYSAKHRIKPSNVSIRIAQRKPRISPFAGQTDPRTGMKIPSFPADKKILLTQLQYPIGKTKEIKIKPLMGKDGFASAKIGFISYHGQTPVSEFHYLSQPETIMIDWKDPWNTHFKNPKISPYNRHPLMSFLYVEPRQIRHEVLMRTKDLMEWTNHPFDAWQPLTPERKKFLHHTVRSYLLNRNPTTIDQARSLPNSVETLFLKTNGSGYSQISEDEAIEMGSVMIGYREKFSIKELPQSVTVDWNIFTDSINSVPTLIQDPAGPFPTHVIPAFPDIQWHNYLYDYRPPNSDPLVIETPSLAIPMAILFSFLIITIIVLTLSTKHSQLSRKTSTIIYTTIIISASGLYFNLPEEYRINLPGTAKKSDLGQVTEQLLLKIAAAFKEPLPVDLELKLKNLIFMDGFDNTYSNLTQIYQPKTTTGSLGSVSAITNLRVEYSSQINLNGNKGFRLITSWQAVIEDQSWGHFEQRPQKTRAHIEIIQSDNHWKIARFTPLSVR</sequence>
<dbReference type="EMBL" id="JALBWM010000017">
    <property type="protein sequence ID" value="MCO1333908.1"/>
    <property type="molecule type" value="Genomic_DNA"/>
</dbReference>
<keyword evidence="1" id="KW-1133">Transmembrane helix</keyword>
<name>A0A9X2EQL0_9GAMM</name>
<dbReference type="RefSeq" id="WP_252465358.1">
    <property type="nucleotide sequence ID" value="NZ_JALBWM010000017.1"/>
</dbReference>
<proteinExistence type="predicted"/>
<evidence type="ECO:0000256" key="1">
    <source>
        <dbReference type="SAM" id="Phobius"/>
    </source>
</evidence>
<keyword evidence="1" id="KW-0472">Membrane</keyword>
<accession>A0A9X2EQL0</accession>
<evidence type="ECO:0000313" key="2">
    <source>
        <dbReference type="EMBL" id="MCO1333908.1"/>
    </source>
</evidence>
<feature type="transmembrane region" description="Helical" evidence="1">
    <location>
        <begin position="322"/>
        <end position="343"/>
    </location>
</feature>
<dbReference type="Proteomes" id="UP001139028">
    <property type="component" value="Unassembled WGS sequence"/>
</dbReference>
<dbReference type="AlphaFoldDB" id="A0A9X2EQL0"/>
<keyword evidence="3" id="KW-1185">Reference proteome</keyword>
<keyword evidence="1" id="KW-0812">Transmembrane</keyword>
<protein>
    <submittedName>
        <fullName evidence="2">Uncharacterized protein</fullName>
    </submittedName>
</protein>
<evidence type="ECO:0000313" key="3">
    <source>
        <dbReference type="Proteomes" id="UP001139028"/>
    </source>
</evidence>
<reference evidence="2" key="1">
    <citation type="journal article" date="2022" name="Arch. Microbiol.">
        <title>Microbulbifer okhotskensis sp. nov., isolated from a deep bottom sediment of the Okhotsk Sea.</title>
        <authorList>
            <person name="Romanenko L."/>
            <person name="Kurilenko V."/>
            <person name="Otstavnykh N."/>
            <person name="Velansky P."/>
            <person name="Isaeva M."/>
            <person name="Mikhailov V."/>
        </authorList>
    </citation>
    <scope>NUCLEOTIDE SEQUENCE</scope>
    <source>
        <strain evidence="2">OS29</strain>
    </source>
</reference>
<organism evidence="2 3">
    <name type="scientific">Microbulbifer okhotskensis</name>
    <dbReference type="NCBI Taxonomy" id="2926617"/>
    <lineage>
        <taxon>Bacteria</taxon>
        <taxon>Pseudomonadati</taxon>
        <taxon>Pseudomonadota</taxon>
        <taxon>Gammaproteobacteria</taxon>
        <taxon>Cellvibrionales</taxon>
        <taxon>Microbulbiferaceae</taxon>
        <taxon>Microbulbifer</taxon>
    </lineage>
</organism>
<gene>
    <name evidence="2" type="ORF">MO867_06095</name>
</gene>
<comment type="caution">
    <text evidence="2">The sequence shown here is derived from an EMBL/GenBank/DDBJ whole genome shotgun (WGS) entry which is preliminary data.</text>
</comment>